<sequence>MSTPMQQWYTGRSVFVTGGTGFMGKILLEKLVRAVVGIKNVYVLIRPKKGLTPEERLELITKLPIFDKIRETDPKAVKKLIAVDGDVTQAGLGLSDKNKKLIKKSVSIVIHGAAYLRLEACVKDAIIQNTLGTKNLIDFCKEIPNLKSLVHLSTAFCHADVEYLEEKIYPPTKDPYEVMRLIEWLDDKSLEQIEPSLLYPHPNSYTFSKRLAETIVYDAGHDLPATILRPSIVIPALHEPIPGWVDSLNGPVGILVGAGKGVIRTMLVNVNNHAEFIPVDIAINGILVGAWYRGTRDFQDTPVYNVTQSQDLLSITWGEALDRMKGGFYKNPFEWTLWYPGGYLGTNVFIHKLCIIFMHKIPAYVIDSLLFILRQKTFMVRLQRRISTGLEVLQYFALREWHFSNKNCLVIADEMVEEDLNTFYMANAEYDVDIYMLTALLGTRKYCIKESLKSIPRSRRNLMILYILDRLIKIVFLGYVIWFILDIFHLMPHISTFWSENKVSLISLAPH</sequence>
<dbReference type="OrthoDB" id="429813at2759"/>
<dbReference type="GO" id="GO:0005777">
    <property type="term" value="C:peroxisome"/>
    <property type="evidence" value="ECO:0007669"/>
    <property type="project" value="TreeGrafter"/>
</dbReference>
<keyword evidence="7 10" id="KW-0443">Lipid metabolism</keyword>
<evidence type="ECO:0000256" key="2">
    <source>
        <dbReference type="ARBA" id="ARBA00005928"/>
    </source>
</evidence>
<evidence type="ECO:0000259" key="12">
    <source>
        <dbReference type="Pfam" id="PF07993"/>
    </source>
</evidence>
<comment type="similarity">
    <text evidence="2 10">Belongs to the fatty acyl-CoA reductase family.</text>
</comment>
<dbReference type="PANTHER" id="PTHR11011:SF12">
    <property type="entry name" value="FATTY ACYL-COA REDUCTASE"/>
    <property type="match status" value="1"/>
</dbReference>
<dbReference type="AlphaFoldDB" id="A0A7F5REM5"/>
<dbReference type="SUPFAM" id="SSF51735">
    <property type="entry name" value="NAD(P)-binding Rossmann-fold domains"/>
    <property type="match status" value="1"/>
</dbReference>
<name>A0A7F5REM5_AGRPL</name>
<evidence type="ECO:0000256" key="3">
    <source>
        <dbReference type="ARBA" id="ARBA00022516"/>
    </source>
</evidence>
<evidence type="ECO:0000256" key="9">
    <source>
        <dbReference type="ARBA" id="ARBA00052530"/>
    </source>
</evidence>
<dbReference type="FunFam" id="3.40.50.720:FF:000143">
    <property type="entry name" value="Fatty acyl-CoA reductase"/>
    <property type="match status" value="1"/>
</dbReference>
<dbReference type="GO" id="GO:0080019">
    <property type="term" value="F:alcohol-forming very long-chain fatty acyl-CoA reductase activity"/>
    <property type="evidence" value="ECO:0007669"/>
    <property type="project" value="InterPro"/>
</dbReference>
<proteinExistence type="inferred from homology"/>
<evidence type="ECO:0000259" key="11">
    <source>
        <dbReference type="Pfam" id="PF03015"/>
    </source>
</evidence>
<dbReference type="GeneID" id="108734166"/>
<evidence type="ECO:0000256" key="7">
    <source>
        <dbReference type="ARBA" id="ARBA00023098"/>
    </source>
</evidence>
<dbReference type="RefSeq" id="XP_025834434.1">
    <property type="nucleotide sequence ID" value="XM_025978649.1"/>
</dbReference>
<evidence type="ECO:0000256" key="4">
    <source>
        <dbReference type="ARBA" id="ARBA00022692"/>
    </source>
</evidence>
<comment type="catalytic activity">
    <reaction evidence="9 10">
        <text>a long-chain fatty acyl-CoA + 2 NADPH + 2 H(+) = a long-chain primary fatty alcohol + 2 NADP(+) + CoA</text>
        <dbReference type="Rhea" id="RHEA:52716"/>
        <dbReference type="ChEBI" id="CHEBI:15378"/>
        <dbReference type="ChEBI" id="CHEBI:57287"/>
        <dbReference type="ChEBI" id="CHEBI:57783"/>
        <dbReference type="ChEBI" id="CHEBI:58349"/>
        <dbReference type="ChEBI" id="CHEBI:77396"/>
        <dbReference type="ChEBI" id="CHEBI:83139"/>
        <dbReference type="EC" id="1.2.1.84"/>
    </reaction>
</comment>
<evidence type="ECO:0000256" key="10">
    <source>
        <dbReference type="RuleBase" id="RU363097"/>
    </source>
</evidence>
<dbReference type="GO" id="GO:0016020">
    <property type="term" value="C:membrane"/>
    <property type="evidence" value="ECO:0007669"/>
    <property type="project" value="UniProtKB-SubCell"/>
</dbReference>
<dbReference type="CDD" id="cd09071">
    <property type="entry name" value="FAR_C"/>
    <property type="match status" value="1"/>
</dbReference>
<dbReference type="PANTHER" id="PTHR11011">
    <property type="entry name" value="MALE STERILITY PROTEIN 2-RELATED"/>
    <property type="match status" value="1"/>
</dbReference>
<comment type="subcellular location">
    <subcellularLocation>
        <location evidence="1">Membrane</location>
        <topology evidence="1">Multi-pass membrane protein</topology>
    </subcellularLocation>
</comment>
<evidence type="ECO:0000256" key="5">
    <source>
        <dbReference type="ARBA" id="ARBA00022857"/>
    </source>
</evidence>
<dbReference type="GO" id="GO:0102965">
    <property type="term" value="F:alcohol-forming long-chain fatty acyl-CoA reductase activity"/>
    <property type="evidence" value="ECO:0007669"/>
    <property type="project" value="UniProtKB-EC"/>
</dbReference>
<reference evidence="14" key="1">
    <citation type="submission" date="2025-08" db="UniProtKB">
        <authorList>
            <consortium name="RefSeq"/>
        </authorList>
    </citation>
    <scope>IDENTIFICATION</scope>
    <source>
        <tissue evidence="14">Entire body</tissue>
    </source>
</reference>
<dbReference type="Pfam" id="PF07993">
    <property type="entry name" value="NAD_binding_4"/>
    <property type="match status" value="1"/>
</dbReference>
<evidence type="ECO:0000313" key="13">
    <source>
        <dbReference type="Proteomes" id="UP000192223"/>
    </source>
</evidence>
<feature type="domain" description="Fatty acyl-CoA reductase C-terminal" evidence="11">
    <location>
        <begin position="358"/>
        <end position="450"/>
    </location>
</feature>
<dbReference type="InterPro" id="IPR033640">
    <property type="entry name" value="FAR_C"/>
</dbReference>
<feature type="domain" description="Thioester reductase (TE)" evidence="12">
    <location>
        <begin position="16"/>
        <end position="286"/>
    </location>
</feature>
<evidence type="ECO:0000313" key="14">
    <source>
        <dbReference type="RefSeq" id="XP_025834434.1"/>
    </source>
</evidence>
<feature type="transmembrane region" description="Helical" evidence="10">
    <location>
        <begin position="463"/>
        <end position="485"/>
    </location>
</feature>
<evidence type="ECO:0000256" key="1">
    <source>
        <dbReference type="ARBA" id="ARBA00004141"/>
    </source>
</evidence>
<dbReference type="EC" id="1.2.1.84" evidence="10"/>
<dbReference type="Gene3D" id="3.40.50.720">
    <property type="entry name" value="NAD(P)-binding Rossmann-like Domain"/>
    <property type="match status" value="1"/>
</dbReference>
<keyword evidence="13" id="KW-1185">Reference proteome</keyword>
<gene>
    <name evidence="14" type="primary">LOC108734166</name>
</gene>
<keyword evidence="4 10" id="KW-0812">Transmembrane</keyword>
<evidence type="ECO:0000256" key="8">
    <source>
        <dbReference type="ARBA" id="ARBA00023136"/>
    </source>
</evidence>
<accession>A0A7F5REM5</accession>
<dbReference type="InterPro" id="IPR036291">
    <property type="entry name" value="NAD(P)-bd_dom_sf"/>
</dbReference>
<protein>
    <recommendedName>
        <fullName evidence="10">Fatty acyl-CoA reductase</fullName>
        <ecNumber evidence="10">1.2.1.84</ecNumber>
    </recommendedName>
</protein>
<organism evidence="13 14">
    <name type="scientific">Agrilus planipennis</name>
    <name type="common">Emerald ash borer</name>
    <name type="synonym">Agrilus marcopoli</name>
    <dbReference type="NCBI Taxonomy" id="224129"/>
    <lineage>
        <taxon>Eukaryota</taxon>
        <taxon>Metazoa</taxon>
        <taxon>Ecdysozoa</taxon>
        <taxon>Arthropoda</taxon>
        <taxon>Hexapoda</taxon>
        <taxon>Insecta</taxon>
        <taxon>Pterygota</taxon>
        <taxon>Neoptera</taxon>
        <taxon>Endopterygota</taxon>
        <taxon>Coleoptera</taxon>
        <taxon>Polyphaga</taxon>
        <taxon>Elateriformia</taxon>
        <taxon>Buprestoidea</taxon>
        <taxon>Buprestidae</taxon>
        <taxon>Agrilinae</taxon>
        <taxon>Agrilus</taxon>
    </lineage>
</organism>
<dbReference type="CDD" id="cd05236">
    <property type="entry name" value="FAR-N_SDR_e"/>
    <property type="match status" value="1"/>
</dbReference>
<comment type="function">
    <text evidence="10">Catalyzes the reduction of fatty acyl-CoA to fatty alcohols.</text>
</comment>
<keyword evidence="5 10" id="KW-0521">NADP</keyword>
<evidence type="ECO:0000256" key="6">
    <source>
        <dbReference type="ARBA" id="ARBA00022989"/>
    </source>
</evidence>
<dbReference type="InterPro" id="IPR026055">
    <property type="entry name" value="FAR"/>
</dbReference>
<dbReference type="Proteomes" id="UP000192223">
    <property type="component" value="Unplaced"/>
</dbReference>
<dbReference type="InterPro" id="IPR013120">
    <property type="entry name" value="FAR_NAD-bd"/>
</dbReference>
<keyword evidence="3 10" id="KW-0444">Lipid biosynthesis</keyword>
<dbReference type="GO" id="GO:0035336">
    <property type="term" value="P:long-chain fatty-acyl-CoA metabolic process"/>
    <property type="evidence" value="ECO:0007669"/>
    <property type="project" value="TreeGrafter"/>
</dbReference>
<dbReference type="Pfam" id="PF03015">
    <property type="entry name" value="Sterile"/>
    <property type="match status" value="1"/>
</dbReference>
<keyword evidence="10" id="KW-0560">Oxidoreductase</keyword>
<keyword evidence="6 10" id="KW-1133">Transmembrane helix</keyword>
<keyword evidence="8 10" id="KW-0472">Membrane</keyword>
<dbReference type="InParanoid" id="A0A7F5REM5"/>
<dbReference type="KEGG" id="apln:108734166"/>